<dbReference type="Gene3D" id="3.40.630.30">
    <property type="match status" value="1"/>
</dbReference>
<evidence type="ECO:0000259" key="1">
    <source>
        <dbReference type="PROSITE" id="PS51186"/>
    </source>
</evidence>
<dbReference type="PANTHER" id="PTHR43792">
    <property type="entry name" value="GNAT FAMILY, PUTATIVE (AFU_ORTHOLOGUE AFUA_3G00765)-RELATED-RELATED"/>
    <property type="match status" value="1"/>
</dbReference>
<accession>A0ABV5L364</accession>
<dbReference type="PROSITE" id="PS51186">
    <property type="entry name" value="GNAT"/>
    <property type="match status" value="1"/>
</dbReference>
<organism evidence="2 3">
    <name type="scientific">Paenibacillus aurantiacus</name>
    <dbReference type="NCBI Taxonomy" id="1936118"/>
    <lineage>
        <taxon>Bacteria</taxon>
        <taxon>Bacillati</taxon>
        <taxon>Bacillota</taxon>
        <taxon>Bacilli</taxon>
        <taxon>Bacillales</taxon>
        <taxon>Paenibacillaceae</taxon>
        <taxon>Paenibacillus</taxon>
    </lineage>
</organism>
<dbReference type="Pfam" id="PF13302">
    <property type="entry name" value="Acetyltransf_3"/>
    <property type="match status" value="1"/>
</dbReference>
<comment type="caution">
    <text evidence="2">The sequence shown here is derived from an EMBL/GenBank/DDBJ whole genome shotgun (WGS) entry which is preliminary data.</text>
</comment>
<reference evidence="2 3" key="1">
    <citation type="submission" date="2024-09" db="EMBL/GenBank/DDBJ databases">
        <authorList>
            <person name="Sun Q."/>
            <person name="Mori K."/>
        </authorList>
    </citation>
    <scope>NUCLEOTIDE SEQUENCE [LARGE SCALE GENOMIC DNA]</scope>
    <source>
        <strain evidence="2 3">TISTR 2452</strain>
    </source>
</reference>
<dbReference type="InterPro" id="IPR000182">
    <property type="entry name" value="GNAT_dom"/>
</dbReference>
<dbReference type="PANTHER" id="PTHR43792:SF9">
    <property type="entry name" value="RIBOSOMAL-PROTEIN-ALANINE ACETYLTRANSFERASE"/>
    <property type="match status" value="1"/>
</dbReference>
<sequence>MTTHAFPFPALSTKRLRLSLLTLADAEAVMRHFGDERVTAFMDIPPCRSITEAEEIIRFHLEDTGCRWGLFNRLDGELVGTCGYHCWEERAPSHAEIGFDLSPAYWEQGLMLEALRPVLAVGFEGMGLAYIEATAEPANERSARLLAKLGFEEAEALRDGLRYFRLDRARWEML</sequence>
<proteinExistence type="predicted"/>
<dbReference type="InterPro" id="IPR016181">
    <property type="entry name" value="Acyl_CoA_acyltransferase"/>
</dbReference>
<dbReference type="EMBL" id="JBHMDO010000056">
    <property type="protein sequence ID" value="MFB9331108.1"/>
    <property type="molecule type" value="Genomic_DNA"/>
</dbReference>
<name>A0ABV5L364_9BACL</name>
<protein>
    <submittedName>
        <fullName evidence="2">GNAT family N-acetyltransferase</fullName>
        <ecNumber evidence="2">2.3.-.-</ecNumber>
    </submittedName>
</protein>
<dbReference type="GO" id="GO:0016746">
    <property type="term" value="F:acyltransferase activity"/>
    <property type="evidence" value="ECO:0007669"/>
    <property type="project" value="UniProtKB-KW"/>
</dbReference>
<dbReference type="InterPro" id="IPR051531">
    <property type="entry name" value="N-acetyltransferase"/>
</dbReference>
<evidence type="ECO:0000313" key="3">
    <source>
        <dbReference type="Proteomes" id="UP001589747"/>
    </source>
</evidence>
<gene>
    <name evidence="2" type="ORF">ACFFSY_34675</name>
</gene>
<keyword evidence="2" id="KW-0012">Acyltransferase</keyword>
<dbReference type="SUPFAM" id="SSF55729">
    <property type="entry name" value="Acyl-CoA N-acyltransferases (Nat)"/>
    <property type="match status" value="1"/>
</dbReference>
<keyword evidence="2" id="KW-0808">Transferase</keyword>
<dbReference type="EC" id="2.3.-.-" evidence="2"/>
<keyword evidence="3" id="KW-1185">Reference proteome</keyword>
<feature type="domain" description="N-acetyltransferase" evidence="1">
    <location>
        <begin position="16"/>
        <end position="169"/>
    </location>
</feature>
<dbReference type="RefSeq" id="WP_377503129.1">
    <property type="nucleotide sequence ID" value="NZ_JBHMDO010000056.1"/>
</dbReference>
<evidence type="ECO:0000313" key="2">
    <source>
        <dbReference type="EMBL" id="MFB9331108.1"/>
    </source>
</evidence>
<dbReference type="Proteomes" id="UP001589747">
    <property type="component" value="Unassembled WGS sequence"/>
</dbReference>